<dbReference type="GO" id="GO:0047429">
    <property type="term" value="F:nucleoside triphosphate diphosphatase activity"/>
    <property type="evidence" value="ECO:0007669"/>
    <property type="project" value="TreeGrafter"/>
</dbReference>
<dbReference type="GO" id="GO:0009141">
    <property type="term" value="P:nucleoside triphosphate metabolic process"/>
    <property type="evidence" value="ECO:0007669"/>
    <property type="project" value="TreeGrafter"/>
</dbReference>
<dbReference type="GO" id="GO:0017111">
    <property type="term" value="F:ribonucleoside triphosphate phosphatase activity"/>
    <property type="evidence" value="ECO:0007669"/>
    <property type="project" value="TreeGrafter"/>
</dbReference>
<dbReference type="InterPro" id="IPR002591">
    <property type="entry name" value="Phosphodiest/P_Trfase"/>
</dbReference>
<protein>
    <submittedName>
        <fullName evidence="1">Alkaline phosphatase-like protein</fullName>
    </submittedName>
</protein>
<evidence type="ECO:0000313" key="2">
    <source>
        <dbReference type="Proteomes" id="UP000193642"/>
    </source>
</evidence>
<dbReference type="CDD" id="cd16018">
    <property type="entry name" value="Enpp"/>
    <property type="match status" value="1"/>
</dbReference>
<accession>A0A1Y2CPC2</accession>
<dbReference type="Proteomes" id="UP000193642">
    <property type="component" value="Unassembled WGS sequence"/>
</dbReference>
<keyword evidence="2" id="KW-1185">Reference proteome</keyword>
<dbReference type="InterPro" id="IPR017850">
    <property type="entry name" value="Alkaline_phosphatase_core_sf"/>
</dbReference>
<dbReference type="Gene3D" id="3.40.720.10">
    <property type="entry name" value="Alkaline Phosphatase, subunit A"/>
    <property type="match status" value="1"/>
</dbReference>
<comment type="caution">
    <text evidence="1">The sequence shown here is derived from an EMBL/GenBank/DDBJ whole genome shotgun (WGS) entry which is preliminary data.</text>
</comment>
<dbReference type="STRING" id="329046.A0A1Y2CPC2"/>
<name>A0A1Y2CPC2_9FUNG</name>
<gene>
    <name evidence="1" type="ORF">BCR33DRAFT_713968</name>
</gene>
<dbReference type="Pfam" id="PF01663">
    <property type="entry name" value="Phosphodiest"/>
    <property type="match status" value="1"/>
</dbReference>
<dbReference type="EMBL" id="MCGO01000010">
    <property type="protein sequence ID" value="ORY48852.1"/>
    <property type="molecule type" value="Genomic_DNA"/>
</dbReference>
<dbReference type="PANTHER" id="PTHR10151">
    <property type="entry name" value="ECTONUCLEOTIDE PYROPHOSPHATASE/PHOSPHODIESTERASE"/>
    <property type="match status" value="1"/>
</dbReference>
<dbReference type="AlphaFoldDB" id="A0A1Y2CPC2"/>
<organism evidence="1 2">
    <name type="scientific">Rhizoclosmatium globosum</name>
    <dbReference type="NCBI Taxonomy" id="329046"/>
    <lineage>
        <taxon>Eukaryota</taxon>
        <taxon>Fungi</taxon>
        <taxon>Fungi incertae sedis</taxon>
        <taxon>Chytridiomycota</taxon>
        <taxon>Chytridiomycota incertae sedis</taxon>
        <taxon>Chytridiomycetes</taxon>
        <taxon>Chytridiales</taxon>
        <taxon>Chytriomycetaceae</taxon>
        <taxon>Rhizoclosmatium</taxon>
    </lineage>
</organism>
<dbReference type="SUPFAM" id="SSF53649">
    <property type="entry name" value="Alkaline phosphatase-like"/>
    <property type="match status" value="1"/>
</dbReference>
<proteinExistence type="predicted"/>
<reference evidence="1 2" key="1">
    <citation type="submission" date="2016-07" db="EMBL/GenBank/DDBJ databases">
        <title>Pervasive Adenine N6-methylation of Active Genes in Fungi.</title>
        <authorList>
            <consortium name="DOE Joint Genome Institute"/>
            <person name="Mondo S.J."/>
            <person name="Dannebaum R.O."/>
            <person name="Kuo R.C."/>
            <person name="Labutti K."/>
            <person name="Haridas S."/>
            <person name="Kuo A."/>
            <person name="Salamov A."/>
            <person name="Ahrendt S.R."/>
            <person name="Lipzen A."/>
            <person name="Sullivan W."/>
            <person name="Andreopoulos W.B."/>
            <person name="Clum A."/>
            <person name="Lindquist E."/>
            <person name="Daum C."/>
            <person name="Ramamoorthy G.K."/>
            <person name="Gryganskyi A."/>
            <person name="Culley D."/>
            <person name="Magnuson J.K."/>
            <person name="James T.Y."/>
            <person name="O'Malley M.A."/>
            <person name="Stajich J.E."/>
            <person name="Spatafora J.W."/>
            <person name="Visel A."/>
            <person name="Grigoriev I.V."/>
        </authorList>
    </citation>
    <scope>NUCLEOTIDE SEQUENCE [LARGE SCALE GENOMIC DNA]</scope>
    <source>
        <strain evidence="1 2">JEL800</strain>
    </source>
</reference>
<dbReference type="OrthoDB" id="415411at2759"/>
<dbReference type="Gene3D" id="3.30.1360.180">
    <property type="match status" value="1"/>
</dbReference>
<sequence>MRPSFPTLTWPNHYSLATGLYPDSHGIVGNIFHDTRTNKTFDYMDMDGQRNSEWWGGEPIWITAEKSGITTANCMWPGSTAEIKHTRPSLYREWDWRVSHEQRIDIAVEWLALPPSKRPLFVAVYLGDVDHAGHMYGPDSPQVNFELTNLDNSIAKLITGVERISKRAWYESVNIIVVSDHGMGEGNTLSKFVFLDDFVDSTKFTIVDDVAVHIFPTNDQDMESLYQTWKSASLASGHWNIWKKEEIPAEYHYSTNVRIAPLIAVPDPGWAVSSRSSNKILSKPFELKGMHGYNNSHPDMQAIFVAAGPAFKPATQPIKPFENIEIYNLIARVMGLKQTAVNNGTVAASLFDGYLH</sequence>
<dbReference type="PANTHER" id="PTHR10151:SF120">
    <property type="entry name" value="BIS(5'-ADENOSYL)-TRIPHOSPHATASE"/>
    <property type="match status" value="1"/>
</dbReference>
<evidence type="ECO:0000313" key="1">
    <source>
        <dbReference type="EMBL" id="ORY48852.1"/>
    </source>
</evidence>